<accession>A0A139SJV6</accession>
<dbReference type="Proteomes" id="UP000070058">
    <property type="component" value="Unassembled WGS sequence"/>
</dbReference>
<keyword evidence="3" id="KW-1185">Reference proteome</keyword>
<dbReference type="Pfam" id="PF13349">
    <property type="entry name" value="DUF4097"/>
    <property type="match status" value="1"/>
</dbReference>
<sequence length="311" mass="33195">MFFAVLFSALSAAAMERVETRRVPLADGGRVKVSTGSGDIKVVPGPGNRLELQLHIVSHEQKTQKARELLNRVELVMRRSDDTISVDVLDRKSGGTRLMQAKRLGLQFDLVVPENCSLDLYTQEGSIQVGNLKGNMRTITDRGRIFLGQIDGDVQAETQQGDVLVSRCSGSVDLKTQQGNVQVGTVSGHASLETKKGNIVVQSAYNSFTAYTLQGNIIASLARISGPVKLRSDMGNVQATLNPDENCLIAAKGTRGHISSEIPLVLAKGGKDSGRHIGELHGGGPRVEISASGGGKIRVLKGAPLFSESRS</sequence>
<evidence type="ECO:0000313" key="2">
    <source>
        <dbReference type="EMBL" id="KXU34849.1"/>
    </source>
</evidence>
<dbReference type="InterPro" id="IPR025164">
    <property type="entry name" value="Toastrack_DUF4097"/>
</dbReference>
<proteinExistence type="predicted"/>
<dbReference type="PANTHER" id="PTHR34094:SF1">
    <property type="entry name" value="PROTEIN FAM185A"/>
    <property type="match status" value="1"/>
</dbReference>
<reference evidence="3" key="1">
    <citation type="submission" date="2016-02" db="EMBL/GenBank/DDBJ databases">
        <authorList>
            <person name="Sanders J.G."/>
            <person name="Lin J.Y."/>
            <person name="Wertz J.T."/>
            <person name="Russell J.A."/>
            <person name="Moreau C.S."/>
            <person name="Powell S."/>
        </authorList>
    </citation>
    <scope>NUCLEOTIDE SEQUENCE [LARGE SCALE GENOMIC DNA]</scope>
    <source>
        <strain evidence="3">CAG34</strain>
    </source>
</reference>
<feature type="domain" description="DUF4097" evidence="1">
    <location>
        <begin position="153"/>
        <end position="290"/>
    </location>
</feature>
<dbReference type="AlphaFoldDB" id="A0A139SJV6"/>
<evidence type="ECO:0000259" key="1">
    <source>
        <dbReference type="Pfam" id="PF13349"/>
    </source>
</evidence>
<name>A0A139SJV6_9BACT</name>
<dbReference type="STRING" id="1548207.AXK11_07600"/>
<protein>
    <recommendedName>
        <fullName evidence="1">DUF4097 domain-containing protein</fullName>
    </recommendedName>
</protein>
<organism evidence="2 3">
    <name type="scientific">Cephaloticoccus primus</name>
    <dbReference type="NCBI Taxonomy" id="1548207"/>
    <lineage>
        <taxon>Bacteria</taxon>
        <taxon>Pseudomonadati</taxon>
        <taxon>Verrucomicrobiota</taxon>
        <taxon>Opitutia</taxon>
        <taxon>Opitutales</taxon>
        <taxon>Opitutaceae</taxon>
        <taxon>Cephaloticoccus</taxon>
    </lineage>
</organism>
<dbReference type="PANTHER" id="PTHR34094">
    <property type="match status" value="1"/>
</dbReference>
<gene>
    <name evidence="2" type="ORF">AXK11_07600</name>
</gene>
<evidence type="ECO:0000313" key="3">
    <source>
        <dbReference type="Proteomes" id="UP000070058"/>
    </source>
</evidence>
<dbReference type="EMBL" id="LSZQ01000055">
    <property type="protein sequence ID" value="KXU34849.1"/>
    <property type="molecule type" value="Genomic_DNA"/>
</dbReference>
<comment type="caution">
    <text evidence="2">The sequence shown here is derived from an EMBL/GenBank/DDBJ whole genome shotgun (WGS) entry which is preliminary data.</text>
</comment>